<dbReference type="GO" id="GO:0000287">
    <property type="term" value="F:magnesium ion binding"/>
    <property type="evidence" value="ECO:0007669"/>
    <property type="project" value="InterPro"/>
</dbReference>
<gene>
    <name evidence="7" type="ORF">LE_TR13016_c0_g1_i1_g.42112</name>
</gene>
<dbReference type="Pfam" id="PF03936">
    <property type="entry name" value="Terpene_synth_C"/>
    <property type="match status" value="1"/>
</dbReference>
<dbReference type="Gene3D" id="1.50.10.130">
    <property type="entry name" value="Terpene synthase, N-terminal domain"/>
    <property type="match status" value="1"/>
</dbReference>
<feature type="domain" description="Terpene synthase metal-binding" evidence="6">
    <location>
        <begin position="478"/>
        <end position="712"/>
    </location>
</feature>
<sequence>MKFENCFSSDLYALAEEIKRETFELDSFNINPYSFVSPSAYDTAWLAMIEDLNTQKPMFQGCLDWILSNQNVEEGLWGNHVDGNGDETLTSTLACVLALRKWNMGSLLVHKGKRYIEKNTENIIGRYYKKGSCPRWLVLMFTGLLELAQQRGLHLFFSTRAKQMINNLFFQRQDIVDREKLLDVGFNRQPLLAYLEVLPSTLYAEIQKDIVDKLNHQDGSLFQSPSATAAALMLTHNKKCLAYLQSLVKRCAHGVPQIYPLNEELIKLSMVNIMDNYGLGEYFGEEVDHFLHETYKNYGNEDVERMPICSKVDQLHKASLEFRMLRMSGFDVLPRSFCWFLNDEEIQEHLKTNIECSFFVMLSVYRATDLMFPGECELEEAREFSRKLLEKSEFINEKMVPSFHIKHEISTPWMARLKHLDHRMWIEDKDSNVFSVGKASLLRIYSDKLTHLASRNFELRQAVYRCEMEDLVKWVKTWGLNDIGFGREKTAYCYFAASSSTSLPFESATNVRTLMAKSGILITVADDFFDEEGSVDELEALTKAVLRWEGEKLKGYGKIIFRALDDIVKETAETCRKLHGSDVTDHLRNIWRETFESWLCEAEWSKKGHIPSMEEYLRNGMISIAAHTIVLPISCLMESCFPQHKLKPGNYDNLTTLLMTVTRLLNDLQSYQKEQEQGKINSVLLHMRSHCSLEIEDSISYIEKIIDSKRRDFVAHALMDEFSDLPKLCKDIHMSFCKVFEMFFNKKNRYDSDTEMLQDIKKALYEPINIRK</sequence>
<comment type="cofactor">
    <cofactor evidence="1">
        <name>Mg(2+)</name>
        <dbReference type="ChEBI" id="CHEBI:18420"/>
    </cofactor>
</comment>
<dbReference type="SFLD" id="SFLDG01014">
    <property type="entry name" value="Terpene_Cyclase_Like_1_N-term"/>
    <property type="match status" value="1"/>
</dbReference>
<dbReference type="InterPro" id="IPR001906">
    <property type="entry name" value="Terpene_synth_N"/>
</dbReference>
<name>A0A1J3GKC0_NOCCA</name>
<dbReference type="GO" id="GO:0010333">
    <property type="term" value="F:terpene synthase activity"/>
    <property type="evidence" value="ECO:0007669"/>
    <property type="project" value="InterPro"/>
</dbReference>
<dbReference type="InterPro" id="IPR005630">
    <property type="entry name" value="Terpene_synthase_metal-bd"/>
</dbReference>
<keyword evidence="2" id="KW-0479">Metal-binding</keyword>
<dbReference type="InterPro" id="IPR036965">
    <property type="entry name" value="Terpene_synth_N_sf"/>
</dbReference>
<organism evidence="7">
    <name type="scientific">Noccaea caerulescens</name>
    <name type="common">Alpine penny-cress</name>
    <name type="synonym">Thlaspi caerulescens</name>
    <dbReference type="NCBI Taxonomy" id="107243"/>
    <lineage>
        <taxon>Eukaryota</taxon>
        <taxon>Viridiplantae</taxon>
        <taxon>Streptophyta</taxon>
        <taxon>Embryophyta</taxon>
        <taxon>Tracheophyta</taxon>
        <taxon>Spermatophyta</taxon>
        <taxon>Magnoliopsida</taxon>
        <taxon>eudicotyledons</taxon>
        <taxon>Gunneridae</taxon>
        <taxon>Pentapetalae</taxon>
        <taxon>rosids</taxon>
        <taxon>malvids</taxon>
        <taxon>Brassicales</taxon>
        <taxon>Brassicaceae</taxon>
        <taxon>Coluteocarpeae</taxon>
        <taxon>Noccaea</taxon>
    </lineage>
</organism>
<dbReference type="AlphaFoldDB" id="A0A1J3GKC0"/>
<dbReference type="InterPro" id="IPR050148">
    <property type="entry name" value="Terpene_synthase-like"/>
</dbReference>
<dbReference type="SUPFAM" id="SSF48576">
    <property type="entry name" value="Terpenoid synthases"/>
    <property type="match status" value="1"/>
</dbReference>
<dbReference type="FunFam" id="1.50.10.130:FF:000002">
    <property type="entry name" value="Ent-copalyl diphosphate synthase, chloroplastic"/>
    <property type="match status" value="1"/>
</dbReference>
<proteinExistence type="predicted"/>
<dbReference type="InterPro" id="IPR008930">
    <property type="entry name" value="Terpenoid_cyclase/PrenylTrfase"/>
</dbReference>
<feature type="domain" description="Terpene synthase N-terminal" evidence="5">
    <location>
        <begin position="215"/>
        <end position="409"/>
    </location>
</feature>
<reference evidence="7" key="1">
    <citation type="submission" date="2016-07" db="EMBL/GenBank/DDBJ databases">
        <title>De novo transcriptome assembly of four accessions of the metal hyperaccumulator plant Noccaea caerulescens.</title>
        <authorList>
            <person name="Blande D."/>
            <person name="Halimaa P."/>
            <person name="Tervahauta A.I."/>
            <person name="Aarts M.G."/>
            <person name="Karenlampi S.O."/>
        </authorList>
    </citation>
    <scope>NUCLEOTIDE SEQUENCE</scope>
</reference>
<protein>
    <submittedName>
        <fullName evidence="7">(E,E)-geranyllinalool synthase</fullName>
    </submittedName>
</protein>
<accession>A0A1J3GKC0</accession>
<evidence type="ECO:0000256" key="3">
    <source>
        <dbReference type="ARBA" id="ARBA00022842"/>
    </source>
</evidence>
<dbReference type="PANTHER" id="PTHR31739:SF38">
    <property type="entry name" value="TERPENE SYNTHASE METAL-BINDING DOMAIN-CONTAINING PROTEIN"/>
    <property type="match status" value="1"/>
</dbReference>
<dbReference type="EMBL" id="GEVL01020770">
    <property type="protein sequence ID" value="JAU56571.1"/>
    <property type="molecule type" value="Transcribed_RNA"/>
</dbReference>
<dbReference type="GO" id="GO:0016102">
    <property type="term" value="P:diterpenoid biosynthetic process"/>
    <property type="evidence" value="ECO:0007669"/>
    <property type="project" value="TreeGrafter"/>
</dbReference>
<evidence type="ECO:0000259" key="5">
    <source>
        <dbReference type="Pfam" id="PF01397"/>
    </source>
</evidence>
<keyword evidence="4" id="KW-0456">Lyase</keyword>
<dbReference type="InterPro" id="IPR008949">
    <property type="entry name" value="Isoprenoid_synthase_dom_sf"/>
</dbReference>
<evidence type="ECO:0000256" key="4">
    <source>
        <dbReference type="ARBA" id="ARBA00023239"/>
    </source>
</evidence>
<keyword evidence="3" id="KW-0460">Magnesium</keyword>
<evidence type="ECO:0000256" key="2">
    <source>
        <dbReference type="ARBA" id="ARBA00022723"/>
    </source>
</evidence>
<dbReference type="Pfam" id="PF01397">
    <property type="entry name" value="Terpene_synth"/>
    <property type="match status" value="1"/>
</dbReference>
<dbReference type="PANTHER" id="PTHR31739">
    <property type="entry name" value="ENT-COPALYL DIPHOSPHATE SYNTHASE, CHLOROPLASTIC"/>
    <property type="match status" value="1"/>
</dbReference>
<dbReference type="Gene3D" id="1.10.600.10">
    <property type="entry name" value="Farnesyl Diphosphate Synthase"/>
    <property type="match status" value="1"/>
</dbReference>
<dbReference type="FunFam" id="1.10.600.10:FF:000036">
    <property type="entry name" value="cis-abienol synthase, chloroplastic"/>
    <property type="match status" value="1"/>
</dbReference>
<evidence type="ECO:0000313" key="7">
    <source>
        <dbReference type="EMBL" id="JAU56571.1"/>
    </source>
</evidence>
<evidence type="ECO:0000256" key="1">
    <source>
        <dbReference type="ARBA" id="ARBA00001946"/>
    </source>
</evidence>
<evidence type="ECO:0000259" key="6">
    <source>
        <dbReference type="Pfam" id="PF03936"/>
    </source>
</evidence>
<dbReference type="Gene3D" id="1.50.10.160">
    <property type="match status" value="1"/>
</dbReference>
<dbReference type="SUPFAM" id="SSF48239">
    <property type="entry name" value="Terpenoid cyclases/Protein prenyltransferases"/>
    <property type="match status" value="2"/>
</dbReference>